<evidence type="ECO:0000313" key="12">
    <source>
        <dbReference type="Proteomes" id="UP000265742"/>
    </source>
</evidence>
<evidence type="ECO:0000256" key="2">
    <source>
        <dbReference type="ARBA" id="ARBA00022857"/>
    </source>
</evidence>
<protein>
    <recommendedName>
        <fullName evidence="5 6">Pyrroline-5-carboxylate reductase</fullName>
        <shortName evidence="5">P5C reductase</shortName>
        <shortName evidence="5">P5CR</shortName>
        <ecNumber evidence="5 6">1.5.1.2</ecNumber>
    </recommendedName>
    <alternativeName>
        <fullName evidence="5">PCA reductase</fullName>
    </alternativeName>
</protein>
<dbReference type="GO" id="GO:0004735">
    <property type="term" value="F:pyrroline-5-carboxylate reductase activity"/>
    <property type="evidence" value="ECO:0007669"/>
    <property type="project" value="UniProtKB-UniRule"/>
</dbReference>
<comment type="caution">
    <text evidence="11">The sequence shown here is derived from an EMBL/GenBank/DDBJ whole genome shotgun (WGS) entry which is preliminary data.</text>
</comment>
<evidence type="ECO:0000259" key="9">
    <source>
        <dbReference type="Pfam" id="PF03807"/>
    </source>
</evidence>
<keyword evidence="3 5" id="KW-0560">Oxidoreductase</keyword>
<dbReference type="SUPFAM" id="SSF48179">
    <property type="entry name" value="6-phosphogluconate dehydrogenase C-terminal domain-like"/>
    <property type="match status" value="1"/>
</dbReference>
<dbReference type="InterPro" id="IPR008927">
    <property type="entry name" value="6-PGluconate_DH-like_C_sf"/>
</dbReference>
<dbReference type="NCBIfam" id="TIGR00112">
    <property type="entry name" value="proC"/>
    <property type="match status" value="1"/>
</dbReference>
<evidence type="ECO:0000256" key="7">
    <source>
        <dbReference type="PIRSR" id="PIRSR000193-1"/>
    </source>
</evidence>
<proteinExistence type="inferred from homology"/>
<dbReference type="OrthoDB" id="9805754at2"/>
<keyword evidence="12" id="KW-1185">Reference proteome</keyword>
<evidence type="ECO:0000256" key="1">
    <source>
        <dbReference type="ARBA" id="ARBA00005525"/>
    </source>
</evidence>
<evidence type="ECO:0000256" key="8">
    <source>
        <dbReference type="RuleBase" id="RU003903"/>
    </source>
</evidence>
<reference evidence="12" key="1">
    <citation type="submission" date="2018-09" db="EMBL/GenBank/DDBJ databases">
        <authorList>
            <person name="Kim I."/>
        </authorList>
    </citation>
    <scope>NUCLEOTIDE SEQUENCE [LARGE SCALE GENOMIC DNA]</scope>
    <source>
        <strain evidence="12">DD4a</strain>
    </source>
</reference>
<dbReference type="FunFam" id="1.10.3730.10:FF:000001">
    <property type="entry name" value="Pyrroline-5-carboxylate reductase"/>
    <property type="match status" value="1"/>
</dbReference>
<evidence type="ECO:0000256" key="6">
    <source>
        <dbReference type="NCBIfam" id="TIGR00112"/>
    </source>
</evidence>
<dbReference type="InterPro" id="IPR036291">
    <property type="entry name" value="NAD(P)-bd_dom_sf"/>
</dbReference>
<dbReference type="InterPro" id="IPR028939">
    <property type="entry name" value="P5C_Rdtase_cat_N"/>
</dbReference>
<comment type="pathway">
    <text evidence="5 8">Amino-acid biosynthesis; L-proline biosynthesis; L-proline from L-glutamate 5-semialdehyde: step 1/1.</text>
</comment>
<comment type="subcellular location">
    <subcellularLocation>
        <location evidence="5">Cytoplasm</location>
    </subcellularLocation>
</comment>
<dbReference type="Gene3D" id="1.10.3730.10">
    <property type="entry name" value="ProC C-terminal domain-like"/>
    <property type="match status" value="1"/>
</dbReference>
<comment type="catalytic activity">
    <reaction evidence="5">
        <text>L-proline + NAD(+) = (S)-1-pyrroline-5-carboxylate + NADH + 2 H(+)</text>
        <dbReference type="Rhea" id="RHEA:14105"/>
        <dbReference type="ChEBI" id="CHEBI:15378"/>
        <dbReference type="ChEBI" id="CHEBI:17388"/>
        <dbReference type="ChEBI" id="CHEBI:57540"/>
        <dbReference type="ChEBI" id="CHEBI:57945"/>
        <dbReference type="ChEBI" id="CHEBI:60039"/>
        <dbReference type="EC" id="1.5.1.2"/>
    </reaction>
</comment>
<dbReference type="SUPFAM" id="SSF51735">
    <property type="entry name" value="NAD(P)-binding Rossmann-fold domains"/>
    <property type="match status" value="1"/>
</dbReference>
<dbReference type="AlphaFoldDB" id="A0A3A1U105"/>
<keyword evidence="5 8" id="KW-0641">Proline biosynthesis</keyword>
<dbReference type="PANTHER" id="PTHR11645">
    <property type="entry name" value="PYRROLINE-5-CARBOXYLATE REDUCTASE"/>
    <property type="match status" value="1"/>
</dbReference>
<comment type="function">
    <text evidence="4 5">Catalyzes the reduction of 1-pyrroline-5-carboxylate (PCA) to L-proline.</text>
</comment>
<evidence type="ECO:0000313" key="11">
    <source>
        <dbReference type="EMBL" id="RIX30595.1"/>
    </source>
</evidence>
<dbReference type="RefSeq" id="WP_119480957.1">
    <property type="nucleotide sequence ID" value="NZ_QXTG01000001.1"/>
</dbReference>
<organism evidence="11 12">
    <name type="scientific">Amnibacterium setariae</name>
    <dbReference type="NCBI Taxonomy" id="2306585"/>
    <lineage>
        <taxon>Bacteria</taxon>
        <taxon>Bacillati</taxon>
        <taxon>Actinomycetota</taxon>
        <taxon>Actinomycetes</taxon>
        <taxon>Micrococcales</taxon>
        <taxon>Microbacteriaceae</taxon>
        <taxon>Amnibacterium</taxon>
    </lineage>
</organism>
<dbReference type="UniPathway" id="UPA00098">
    <property type="reaction ID" value="UER00361"/>
</dbReference>
<dbReference type="EC" id="1.5.1.2" evidence="5 6"/>
<dbReference type="InterPro" id="IPR053790">
    <property type="entry name" value="P5CR-like_CS"/>
</dbReference>
<dbReference type="Proteomes" id="UP000265742">
    <property type="component" value="Unassembled WGS sequence"/>
</dbReference>
<dbReference type="HAMAP" id="MF_01925">
    <property type="entry name" value="P5C_reductase"/>
    <property type="match status" value="1"/>
</dbReference>
<feature type="domain" description="Pyrroline-5-carboxylate reductase catalytic N-terminal" evidence="9">
    <location>
        <begin position="6"/>
        <end position="102"/>
    </location>
</feature>
<dbReference type="InterPro" id="IPR029036">
    <property type="entry name" value="P5CR_dimer"/>
</dbReference>
<dbReference type="PANTHER" id="PTHR11645:SF0">
    <property type="entry name" value="PYRROLINE-5-CARBOXYLATE REDUCTASE 3"/>
    <property type="match status" value="1"/>
</dbReference>
<evidence type="ECO:0000256" key="4">
    <source>
        <dbReference type="ARBA" id="ARBA00058118"/>
    </source>
</evidence>
<name>A0A3A1U105_9MICO</name>
<dbReference type="Pfam" id="PF03807">
    <property type="entry name" value="F420_oxidored"/>
    <property type="match status" value="1"/>
</dbReference>
<comment type="catalytic activity">
    <reaction evidence="5 8">
        <text>L-proline + NADP(+) = (S)-1-pyrroline-5-carboxylate + NADPH + 2 H(+)</text>
        <dbReference type="Rhea" id="RHEA:14109"/>
        <dbReference type="ChEBI" id="CHEBI:15378"/>
        <dbReference type="ChEBI" id="CHEBI:17388"/>
        <dbReference type="ChEBI" id="CHEBI:57783"/>
        <dbReference type="ChEBI" id="CHEBI:58349"/>
        <dbReference type="ChEBI" id="CHEBI:60039"/>
        <dbReference type="EC" id="1.5.1.2"/>
    </reaction>
</comment>
<keyword evidence="5" id="KW-0963">Cytoplasm</keyword>
<sequence>MALPPVAVLGGGNLGSAILTGLADAGVQDLRTTTRTAASAARYDGTAIRAAALETDPEANRAAIAGAGVVISGVKPAGTADLLRAIGPDLAPGAVVVSLAVGTPIAPLEAALPGGAQVVRAMPNTPVRVRRGVTGLARGAAVTDEGFAAVTELFGLLGEVVVLDDERIDRISTISGSGPAYVYLLLERFADAAVGLGFARQDAERTVAATFAGALALLEASGESPEALRRAVTSPNGTTAAAVAVLEERDLGGTIAAALAGALRRADELAGR</sequence>
<comment type="similarity">
    <text evidence="1 5 8">Belongs to the pyrroline-5-carboxylate reductase family.</text>
</comment>
<keyword evidence="2 5" id="KW-0521">NADP</keyword>
<dbReference type="PROSITE" id="PS00521">
    <property type="entry name" value="P5CR"/>
    <property type="match status" value="1"/>
</dbReference>
<dbReference type="GO" id="GO:0055129">
    <property type="term" value="P:L-proline biosynthetic process"/>
    <property type="evidence" value="ECO:0007669"/>
    <property type="project" value="UniProtKB-UniRule"/>
</dbReference>
<evidence type="ECO:0000256" key="5">
    <source>
        <dbReference type="HAMAP-Rule" id="MF_01925"/>
    </source>
</evidence>
<dbReference type="EMBL" id="QXTG01000001">
    <property type="protein sequence ID" value="RIX30595.1"/>
    <property type="molecule type" value="Genomic_DNA"/>
</dbReference>
<evidence type="ECO:0000256" key="3">
    <source>
        <dbReference type="ARBA" id="ARBA00023002"/>
    </source>
</evidence>
<dbReference type="PIRSF" id="PIRSF000193">
    <property type="entry name" value="Pyrrol-5-carb_rd"/>
    <property type="match status" value="1"/>
</dbReference>
<feature type="binding site" evidence="7">
    <location>
        <begin position="9"/>
        <end position="14"/>
    </location>
    <ligand>
        <name>NADP(+)</name>
        <dbReference type="ChEBI" id="CHEBI:58349"/>
    </ligand>
</feature>
<dbReference type="InterPro" id="IPR000304">
    <property type="entry name" value="Pyrroline-COOH_reductase"/>
</dbReference>
<feature type="binding site" evidence="7">
    <location>
        <position position="60"/>
    </location>
    <ligand>
        <name>NADPH</name>
        <dbReference type="ChEBI" id="CHEBI:57783"/>
    </ligand>
</feature>
<dbReference type="Gene3D" id="3.40.50.720">
    <property type="entry name" value="NAD(P)-binding Rossmann-like Domain"/>
    <property type="match status" value="1"/>
</dbReference>
<evidence type="ECO:0000259" key="10">
    <source>
        <dbReference type="Pfam" id="PF14748"/>
    </source>
</evidence>
<keyword evidence="5 8" id="KW-0028">Amino-acid biosynthesis</keyword>
<gene>
    <name evidence="5 11" type="primary">proC</name>
    <name evidence="11" type="ORF">D1781_04035</name>
</gene>
<dbReference type="Pfam" id="PF14748">
    <property type="entry name" value="P5CR_dimer"/>
    <property type="match status" value="1"/>
</dbReference>
<accession>A0A3A1U105</accession>
<dbReference type="GO" id="GO:0005737">
    <property type="term" value="C:cytoplasm"/>
    <property type="evidence" value="ECO:0007669"/>
    <property type="project" value="UniProtKB-SubCell"/>
</dbReference>
<feature type="domain" description="Pyrroline-5-carboxylate reductase dimerisation" evidence="10">
    <location>
        <begin position="166"/>
        <end position="269"/>
    </location>
</feature>